<dbReference type="PANTHER" id="PTHR33446">
    <property type="entry name" value="PROTEIN TONB-RELATED"/>
    <property type="match status" value="1"/>
</dbReference>
<dbReference type="Gene3D" id="3.30.1150.10">
    <property type="match status" value="1"/>
</dbReference>
<evidence type="ECO:0000256" key="6">
    <source>
        <dbReference type="ARBA" id="ARBA00022692"/>
    </source>
</evidence>
<keyword evidence="4" id="KW-1003">Cell membrane</keyword>
<dbReference type="PATRIC" id="fig|1384056.3.peg.2120"/>
<keyword evidence="9 11" id="KW-0472">Membrane</keyword>
<evidence type="ECO:0000256" key="9">
    <source>
        <dbReference type="ARBA" id="ARBA00023136"/>
    </source>
</evidence>
<evidence type="ECO:0000259" key="12">
    <source>
        <dbReference type="PROSITE" id="PS52015"/>
    </source>
</evidence>
<dbReference type="AlphaFoldDB" id="A0A091AYM7"/>
<organism evidence="13 14">
    <name type="scientific">Arenimonas metalli CF5-1</name>
    <dbReference type="NCBI Taxonomy" id="1384056"/>
    <lineage>
        <taxon>Bacteria</taxon>
        <taxon>Pseudomonadati</taxon>
        <taxon>Pseudomonadota</taxon>
        <taxon>Gammaproteobacteria</taxon>
        <taxon>Lysobacterales</taxon>
        <taxon>Lysobacteraceae</taxon>
        <taxon>Arenimonas</taxon>
    </lineage>
</organism>
<feature type="compositionally biased region" description="Low complexity" evidence="10">
    <location>
        <begin position="86"/>
        <end position="97"/>
    </location>
</feature>
<dbReference type="PANTHER" id="PTHR33446:SF2">
    <property type="entry name" value="PROTEIN TONB"/>
    <property type="match status" value="1"/>
</dbReference>
<dbReference type="OrthoDB" id="9792439at2"/>
<evidence type="ECO:0000256" key="8">
    <source>
        <dbReference type="ARBA" id="ARBA00022989"/>
    </source>
</evidence>
<comment type="caution">
    <text evidence="13">The sequence shown here is derived from an EMBL/GenBank/DDBJ whole genome shotgun (WGS) entry which is preliminary data.</text>
</comment>
<keyword evidence="6 11" id="KW-0812">Transmembrane</keyword>
<proteinExistence type="inferred from homology"/>
<dbReference type="EMBL" id="AVCK01000038">
    <property type="protein sequence ID" value="KFN43769.1"/>
    <property type="molecule type" value="Genomic_DNA"/>
</dbReference>
<keyword evidence="7" id="KW-0653">Protein transport</keyword>
<dbReference type="InterPro" id="IPR051045">
    <property type="entry name" value="TonB-dependent_transducer"/>
</dbReference>
<protein>
    <recommendedName>
        <fullName evidence="12">TonB C-terminal domain-containing protein</fullName>
    </recommendedName>
</protein>
<dbReference type="Pfam" id="PF03544">
    <property type="entry name" value="TonB_C"/>
    <property type="match status" value="1"/>
</dbReference>
<evidence type="ECO:0000256" key="4">
    <source>
        <dbReference type="ARBA" id="ARBA00022475"/>
    </source>
</evidence>
<dbReference type="GO" id="GO:0098797">
    <property type="term" value="C:plasma membrane protein complex"/>
    <property type="evidence" value="ECO:0007669"/>
    <property type="project" value="TreeGrafter"/>
</dbReference>
<evidence type="ECO:0000313" key="13">
    <source>
        <dbReference type="EMBL" id="KFN43769.1"/>
    </source>
</evidence>
<keyword evidence="14" id="KW-1185">Reference proteome</keyword>
<evidence type="ECO:0000256" key="1">
    <source>
        <dbReference type="ARBA" id="ARBA00004383"/>
    </source>
</evidence>
<feature type="region of interest" description="Disordered" evidence="10">
    <location>
        <begin position="72"/>
        <end position="113"/>
    </location>
</feature>
<dbReference type="eggNOG" id="COG0810">
    <property type="taxonomic scope" value="Bacteria"/>
</dbReference>
<feature type="domain" description="TonB C-terminal" evidence="12">
    <location>
        <begin position="129"/>
        <end position="220"/>
    </location>
</feature>
<dbReference type="GO" id="GO:0031992">
    <property type="term" value="F:energy transducer activity"/>
    <property type="evidence" value="ECO:0007669"/>
    <property type="project" value="TreeGrafter"/>
</dbReference>
<dbReference type="STRING" id="1384056.N787_13885"/>
<comment type="similarity">
    <text evidence="2">Belongs to the TonB family.</text>
</comment>
<evidence type="ECO:0000256" key="3">
    <source>
        <dbReference type="ARBA" id="ARBA00022448"/>
    </source>
</evidence>
<dbReference type="PROSITE" id="PS52015">
    <property type="entry name" value="TONB_CTD"/>
    <property type="match status" value="1"/>
</dbReference>
<dbReference type="RefSeq" id="WP_034213918.1">
    <property type="nucleotide sequence ID" value="NZ_AVCK01000038.1"/>
</dbReference>
<gene>
    <name evidence="13" type="ORF">N787_13885</name>
</gene>
<feature type="transmembrane region" description="Helical" evidence="11">
    <location>
        <begin position="20"/>
        <end position="43"/>
    </location>
</feature>
<name>A0A091AYM7_9GAMM</name>
<keyword evidence="3" id="KW-0813">Transport</keyword>
<dbReference type="InterPro" id="IPR037682">
    <property type="entry name" value="TonB_C"/>
</dbReference>
<dbReference type="SUPFAM" id="SSF74653">
    <property type="entry name" value="TolA/TonB C-terminal domain"/>
    <property type="match status" value="1"/>
</dbReference>
<dbReference type="GO" id="GO:0055085">
    <property type="term" value="P:transmembrane transport"/>
    <property type="evidence" value="ECO:0007669"/>
    <property type="project" value="InterPro"/>
</dbReference>
<sequence length="220" mass="23944">MIQRSLPQPSPFAAVDAKRIAGNTLAIAIHAVAFAVLLVPSTWTPPAKPTRVERMIVLPEFVPPEEIKVMPAPPEPQVIQRPRPTPVTNPVQTTVPVIDSPPVLDEGSEPAVAVDPGPPVEDSFEVGPPQLATLAYDVYPPPRYPRQALRNGDTGTVVLRVLVDEQGWPKEVAVETSSGHRELDRAAREQVLSKWRFHPATRQGRPIAAYALVPIGFNLP</sequence>
<accession>A0A091AYM7</accession>
<evidence type="ECO:0000256" key="5">
    <source>
        <dbReference type="ARBA" id="ARBA00022519"/>
    </source>
</evidence>
<comment type="subcellular location">
    <subcellularLocation>
        <location evidence="1">Cell inner membrane</location>
        <topology evidence="1">Single-pass membrane protein</topology>
        <orientation evidence="1">Periplasmic side</orientation>
    </subcellularLocation>
</comment>
<keyword evidence="8 11" id="KW-1133">Transmembrane helix</keyword>
<dbReference type="GO" id="GO:0015031">
    <property type="term" value="P:protein transport"/>
    <property type="evidence" value="ECO:0007669"/>
    <property type="project" value="UniProtKB-KW"/>
</dbReference>
<dbReference type="Proteomes" id="UP000029393">
    <property type="component" value="Unassembled WGS sequence"/>
</dbReference>
<evidence type="ECO:0000313" key="14">
    <source>
        <dbReference type="Proteomes" id="UP000029393"/>
    </source>
</evidence>
<dbReference type="NCBIfam" id="TIGR01352">
    <property type="entry name" value="tonB_Cterm"/>
    <property type="match status" value="1"/>
</dbReference>
<evidence type="ECO:0000256" key="11">
    <source>
        <dbReference type="SAM" id="Phobius"/>
    </source>
</evidence>
<evidence type="ECO:0000256" key="10">
    <source>
        <dbReference type="SAM" id="MobiDB-lite"/>
    </source>
</evidence>
<reference evidence="13 14" key="1">
    <citation type="submission" date="2013-09" db="EMBL/GenBank/DDBJ databases">
        <title>Genome sequencing of Arenimonas metalli.</title>
        <authorList>
            <person name="Chen F."/>
            <person name="Wang G."/>
        </authorList>
    </citation>
    <scope>NUCLEOTIDE SEQUENCE [LARGE SCALE GENOMIC DNA]</scope>
    <source>
        <strain evidence="13 14">CF5-1</strain>
    </source>
</reference>
<evidence type="ECO:0000256" key="2">
    <source>
        <dbReference type="ARBA" id="ARBA00006555"/>
    </source>
</evidence>
<evidence type="ECO:0000256" key="7">
    <source>
        <dbReference type="ARBA" id="ARBA00022927"/>
    </source>
</evidence>
<keyword evidence="5" id="KW-0997">Cell inner membrane</keyword>
<dbReference type="InterPro" id="IPR006260">
    <property type="entry name" value="TonB/TolA_C"/>
</dbReference>